<evidence type="ECO:0000313" key="2">
    <source>
        <dbReference type="EMBL" id="GIL83361.1"/>
    </source>
</evidence>
<feature type="compositionally biased region" description="Basic and acidic residues" evidence="1">
    <location>
        <begin position="65"/>
        <end position="77"/>
    </location>
</feature>
<dbReference type="EMBL" id="BNCP01000026">
    <property type="protein sequence ID" value="GIL83361.1"/>
    <property type="molecule type" value="Genomic_DNA"/>
</dbReference>
<dbReference type="Proteomes" id="UP000747110">
    <property type="component" value="Unassembled WGS sequence"/>
</dbReference>
<accession>A0A8J4CLG7</accession>
<dbReference type="AlphaFoldDB" id="A0A8J4CLG7"/>
<gene>
    <name evidence="2" type="ORF">Vretifemale_12186</name>
</gene>
<organism evidence="2 3">
    <name type="scientific">Volvox reticuliferus</name>
    <dbReference type="NCBI Taxonomy" id="1737510"/>
    <lineage>
        <taxon>Eukaryota</taxon>
        <taxon>Viridiplantae</taxon>
        <taxon>Chlorophyta</taxon>
        <taxon>core chlorophytes</taxon>
        <taxon>Chlorophyceae</taxon>
        <taxon>CS clade</taxon>
        <taxon>Chlamydomonadales</taxon>
        <taxon>Volvocaceae</taxon>
        <taxon>Volvox</taxon>
    </lineage>
</organism>
<name>A0A8J4CLG7_9CHLO</name>
<reference evidence="2" key="1">
    <citation type="journal article" date="2021" name="Proc. Natl. Acad. Sci. U.S.A.">
        <title>Three genomes in the algal genus Volvox reveal the fate of a haploid sex-determining region after a transition to homothallism.</title>
        <authorList>
            <person name="Yamamoto K."/>
            <person name="Hamaji T."/>
            <person name="Kawai-Toyooka H."/>
            <person name="Matsuzaki R."/>
            <person name="Takahashi F."/>
            <person name="Nishimura Y."/>
            <person name="Kawachi M."/>
            <person name="Noguchi H."/>
            <person name="Minakuchi Y."/>
            <person name="Umen J.G."/>
            <person name="Toyoda A."/>
            <person name="Nozaki H."/>
        </authorList>
    </citation>
    <scope>NUCLEOTIDE SEQUENCE</scope>
    <source>
        <strain evidence="2">NIES-3786</strain>
    </source>
</reference>
<evidence type="ECO:0000256" key="1">
    <source>
        <dbReference type="SAM" id="MobiDB-lite"/>
    </source>
</evidence>
<keyword evidence="3" id="KW-1185">Reference proteome</keyword>
<feature type="region of interest" description="Disordered" evidence="1">
    <location>
        <begin position="1"/>
        <end position="77"/>
    </location>
</feature>
<dbReference type="OrthoDB" id="10607913at2759"/>
<sequence length="109" mass="10617">PGVGSDGRSHPGRSSGGGAPAAAAAAAAVAPSGPPTAVVPAGPSGGGARKGRTDTAHGPHGTHGGKKDAPEPPHESKAQALFKKYADTQSSNPTKISNVFDLLNMMGED</sequence>
<evidence type="ECO:0000313" key="3">
    <source>
        <dbReference type="Proteomes" id="UP000747110"/>
    </source>
</evidence>
<comment type="caution">
    <text evidence="2">The sequence shown here is derived from an EMBL/GenBank/DDBJ whole genome shotgun (WGS) entry which is preliminary data.</text>
</comment>
<proteinExistence type="predicted"/>
<feature type="non-terminal residue" evidence="2">
    <location>
        <position position="1"/>
    </location>
</feature>
<protein>
    <submittedName>
        <fullName evidence="2">Uncharacterized protein</fullName>
    </submittedName>
</protein>
<feature type="compositionally biased region" description="Low complexity" evidence="1">
    <location>
        <begin position="20"/>
        <end position="42"/>
    </location>
</feature>